<protein>
    <recommendedName>
        <fullName evidence="7">Choline transporter-like protein</fullName>
    </recommendedName>
</protein>
<evidence type="ECO:0000256" key="5">
    <source>
        <dbReference type="ARBA" id="ARBA00023136"/>
    </source>
</evidence>
<keyword evidence="5 7" id="KW-0472">Membrane</keyword>
<dbReference type="OrthoDB" id="420519at2759"/>
<sequence>MDTLQDATCVFVGLTKQESTVFWLQLYNLFAFFWMTCFVSALGDISLAGAFASYYWAKNKPRDVPSFPVLRALYRAIRYNLGSLAFGSLIIAIVKIIRVILDYLDKKLATTNSTILKTILGALKCCFWCMEVFLKFLTKNAFIMIAIYGKNFFTSAKDSFMLLARNCVRAAVVNQVAGILLFIGKAVITLGMGVVAFFYFSGQWVVDGIPRVELYYYFVPIILVLIGSYFVADLFFDVYEMAVDTTFICFLEDSEQNDGSPEKPFYMSKNLQSILDVKNTT</sequence>
<dbReference type="PANTHER" id="PTHR12385">
    <property type="entry name" value="CHOLINE TRANSPORTER-LIKE (SLC FAMILY 44)"/>
    <property type="match status" value="1"/>
</dbReference>
<dbReference type="Pfam" id="PF04515">
    <property type="entry name" value="Choline_transpo"/>
    <property type="match status" value="1"/>
</dbReference>
<gene>
    <name evidence="8" type="ORF">OESDEN_14452</name>
</gene>
<feature type="transmembrane region" description="Helical" evidence="7">
    <location>
        <begin position="179"/>
        <end position="202"/>
    </location>
</feature>
<evidence type="ECO:0000256" key="1">
    <source>
        <dbReference type="ARBA" id="ARBA00004141"/>
    </source>
</evidence>
<proteinExistence type="inferred from homology"/>
<evidence type="ECO:0000256" key="4">
    <source>
        <dbReference type="ARBA" id="ARBA00022989"/>
    </source>
</evidence>
<comment type="similarity">
    <text evidence="2 7">Belongs to the CTL (choline transporter-like) family.</text>
</comment>
<dbReference type="GO" id="GO:0005886">
    <property type="term" value="C:plasma membrane"/>
    <property type="evidence" value="ECO:0007669"/>
    <property type="project" value="UniProtKB-SubCell"/>
</dbReference>
<dbReference type="InterPro" id="IPR007603">
    <property type="entry name" value="Choline_transptr-like"/>
</dbReference>
<reference evidence="8 9" key="1">
    <citation type="submission" date="2014-03" db="EMBL/GenBank/DDBJ databases">
        <title>Draft genome of the hookworm Oesophagostomum dentatum.</title>
        <authorList>
            <person name="Mitreva M."/>
        </authorList>
    </citation>
    <scope>NUCLEOTIDE SEQUENCE [LARGE SCALE GENOMIC DNA]</scope>
    <source>
        <strain evidence="8 9">OD-Hann</strain>
    </source>
</reference>
<dbReference type="PANTHER" id="PTHR12385:SF14">
    <property type="entry name" value="CHOLINE TRANSPORTER-LIKE 2"/>
    <property type="match status" value="1"/>
</dbReference>
<comment type="caution">
    <text evidence="7">Lacks conserved residue(s) required for the propagation of feature annotation.</text>
</comment>
<name>A0A0B1SKF0_OESDE</name>
<keyword evidence="3 7" id="KW-0812">Transmembrane</keyword>
<accession>A0A0B1SKF0</accession>
<keyword evidence="4 7" id="KW-1133">Transmembrane helix</keyword>
<keyword evidence="9" id="KW-1185">Reference proteome</keyword>
<organism evidence="8 9">
    <name type="scientific">Oesophagostomum dentatum</name>
    <name type="common">Nodular worm</name>
    <dbReference type="NCBI Taxonomy" id="61180"/>
    <lineage>
        <taxon>Eukaryota</taxon>
        <taxon>Metazoa</taxon>
        <taxon>Ecdysozoa</taxon>
        <taxon>Nematoda</taxon>
        <taxon>Chromadorea</taxon>
        <taxon>Rhabditida</taxon>
        <taxon>Rhabditina</taxon>
        <taxon>Rhabditomorpha</taxon>
        <taxon>Strongyloidea</taxon>
        <taxon>Strongylidae</taxon>
        <taxon>Oesophagostomum</taxon>
    </lineage>
</organism>
<feature type="transmembrane region" description="Helical" evidence="7">
    <location>
        <begin position="214"/>
        <end position="232"/>
    </location>
</feature>
<evidence type="ECO:0000313" key="9">
    <source>
        <dbReference type="Proteomes" id="UP000053660"/>
    </source>
</evidence>
<evidence type="ECO:0000256" key="2">
    <source>
        <dbReference type="ARBA" id="ARBA00007168"/>
    </source>
</evidence>
<feature type="transmembrane region" description="Helical" evidence="7">
    <location>
        <begin position="77"/>
        <end position="101"/>
    </location>
</feature>
<dbReference type="GO" id="GO:0022857">
    <property type="term" value="F:transmembrane transporter activity"/>
    <property type="evidence" value="ECO:0007669"/>
    <property type="project" value="UniProtKB-UniRule"/>
</dbReference>
<dbReference type="AlphaFoldDB" id="A0A0B1SKF0"/>
<evidence type="ECO:0000256" key="6">
    <source>
        <dbReference type="ARBA" id="ARBA00023180"/>
    </source>
</evidence>
<evidence type="ECO:0000313" key="8">
    <source>
        <dbReference type="EMBL" id="KHJ85813.1"/>
    </source>
</evidence>
<comment type="function">
    <text evidence="7">Choline transporter.</text>
</comment>
<dbReference type="Proteomes" id="UP000053660">
    <property type="component" value="Unassembled WGS sequence"/>
</dbReference>
<dbReference type="EMBL" id="KN562507">
    <property type="protein sequence ID" value="KHJ85813.1"/>
    <property type="molecule type" value="Genomic_DNA"/>
</dbReference>
<keyword evidence="6" id="KW-0325">Glycoprotein</keyword>
<evidence type="ECO:0000256" key="7">
    <source>
        <dbReference type="RuleBase" id="RU368066"/>
    </source>
</evidence>
<evidence type="ECO:0000256" key="3">
    <source>
        <dbReference type="ARBA" id="ARBA00022692"/>
    </source>
</evidence>
<comment type="subcellular location">
    <subcellularLocation>
        <location evidence="7">Cell membrane</location>
        <topology evidence="7">Multi-pass membrane protein</topology>
    </subcellularLocation>
    <subcellularLocation>
        <location evidence="1">Membrane</location>
        <topology evidence="1">Multi-pass membrane protein</topology>
    </subcellularLocation>
</comment>
<feature type="transmembrane region" description="Helical" evidence="7">
    <location>
        <begin position="31"/>
        <end position="56"/>
    </location>
</feature>